<evidence type="ECO:0000256" key="1">
    <source>
        <dbReference type="SAM" id="MobiDB-lite"/>
    </source>
</evidence>
<evidence type="ECO:0000313" key="5">
    <source>
        <dbReference type="Proteomes" id="UP000242861"/>
    </source>
</evidence>
<feature type="domain" description="Phage head morphogenesis" evidence="2">
    <location>
        <begin position="53"/>
        <end position="169"/>
    </location>
</feature>
<feature type="domain" description="Phage-Barnase-EndoU-ColicinE5/D-RelE like nuclease 2" evidence="3">
    <location>
        <begin position="284"/>
        <end position="412"/>
    </location>
</feature>
<gene>
    <name evidence="4" type="ORF">CW360_14155</name>
</gene>
<dbReference type="RefSeq" id="WP_101194150.1">
    <property type="nucleotide sequence ID" value="NZ_PIYS01000027.1"/>
</dbReference>
<dbReference type="EMBL" id="PIYS01000027">
    <property type="protein sequence ID" value="PKF70437.1"/>
    <property type="molecule type" value="Genomic_DNA"/>
</dbReference>
<name>A0A2I0CMR6_9PSED</name>
<comment type="caution">
    <text evidence="4">The sequence shown here is derived from an EMBL/GenBank/DDBJ whole genome shotgun (WGS) entry which is preliminary data.</text>
</comment>
<evidence type="ECO:0000259" key="2">
    <source>
        <dbReference type="Pfam" id="PF04233"/>
    </source>
</evidence>
<dbReference type="AlphaFoldDB" id="A0A2I0CMR6"/>
<feature type="region of interest" description="Disordered" evidence="1">
    <location>
        <begin position="230"/>
        <end position="257"/>
    </location>
</feature>
<evidence type="ECO:0000259" key="3">
    <source>
        <dbReference type="Pfam" id="PF18810"/>
    </source>
</evidence>
<evidence type="ECO:0008006" key="6">
    <source>
        <dbReference type="Google" id="ProtNLM"/>
    </source>
</evidence>
<protein>
    <recommendedName>
        <fullName evidence="6">Phage head morphogenesis domain-containing protein</fullName>
    </recommendedName>
</protein>
<reference evidence="5" key="1">
    <citation type="submission" date="2017-12" db="EMBL/GenBank/DDBJ databases">
        <authorList>
            <person name="Yu X.-Y."/>
        </authorList>
    </citation>
    <scope>NUCLEOTIDE SEQUENCE [LARGE SCALE GENOMIC DNA]</scope>
    <source>
        <strain evidence="5">ZYSR67-Z</strain>
    </source>
</reference>
<dbReference type="Pfam" id="PF04233">
    <property type="entry name" value="Phage_Mu_F"/>
    <property type="match status" value="1"/>
</dbReference>
<dbReference type="InterPro" id="IPR006528">
    <property type="entry name" value="Phage_head_morphogenesis_dom"/>
</dbReference>
<proteinExistence type="predicted"/>
<sequence length="415" mass="47124">MAVSATSLPFQEQNQFLRRKLNLPTNGWTDVYGREHDYAFTVAGANRDDLVADFHQAVQRAIEGGTTLEDFRKDFDRIVAKYGWSYNGGRNWRSRVIYETNMRSSYMAGRYEQLLAVREERPFWQYLHSDAVEFPRPEHEAWNGMVLRWDDPWWQYHFPINAWGCQCSVRALSYDDLVRMGKTGPDTAPPIVFEQRTIGQRSPQGPRTVTVPVGIDPGFEHIPGQARLESAVPRPRPDEELIPATAPGLPSRLAGDPLPPPRAISTERLLPEGLTDEAYASSYLAEFGASLESPALFRDVLGERLVIGKALFTERKSGELKANKNGRGRWLRLLADALKAPDEVWTRLEWLGAVGQAVVRRRYVARFTVEGLQVPAVAVFEVGKDGWVGVTTFPPHQDEYLETVRQGIRLYRRQD</sequence>
<dbReference type="InterPro" id="IPR041110">
    <property type="entry name" value="PBECR2"/>
</dbReference>
<evidence type="ECO:0000313" key="4">
    <source>
        <dbReference type="EMBL" id="PKF70437.1"/>
    </source>
</evidence>
<dbReference type="Pfam" id="PF18810">
    <property type="entry name" value="PBECR2"/>
    <property type="match status" value="1"/>
</dbReference>
<accession>A0A2I0CMR6</accession>
<dbReference type="Proteomes" id="UP000242861">
    <property type="component" value="Unassembled WGS sequence"/>
</dbReference>
<organism evidence="4 5">
    <name type="scientific">Pseudomonas fluvialis</name>
    <dbReference type="NCBI Taxonomy" id="1793966"/>
    <lineage>
        <taxon>Bacteria</taxon>
        <taxon>Pseudomonadati</taxon>
        <taxon>Pseudomonadota</taxon>
        <taxon>Gammaproteobacteria</taxon>
        <taxon>Pseudomonadales</taxon>
        <taxon>Pseudomonadaceae</taxon>
        <taxon>Pseudomonas</taxon>
    </lineage>
</organism>